<protein>
    <submittedName>
        <fullName evidence="5">Lamin tail domain-containing protein</fullName>
    </submittedName>
</protein>
<dbReference type="EMBL" id="JADQDM010000017">
    <property type="protein sequence ID" value="MBF9223671.1"/>
    <property type="molecule type" value="Genomic_DNA"/>
</dbReference>
<dbReference type="Gene3D" id="2.60.40.1220">
    <property type="match status" value="3"/>
</dbReference>
<name>A0ABS0IAA0_9BACT</name>
<dbReference type="SUPFAM" id="SSF74853">
    <property type="entry name" value="Lamin A/C globular tail domain"/>
    <property type="match status" value="2"/>
</dbReference>
<dbReference type="RefSeq" id="WP_196295098.1">
    <property type="nucleotide sequence ID" value="NZ_JADQDM010000017.1"/>
</dbReference>
<evidence type="ECO:0000313" key="6">
    <source>
        <dbReference type="Proteomes" id="UP000618931"/>
    </source>
</evidence>
<proteinExistence type="predicted"/>
<dbReference type="InterPro" id="IPR036415">
    <property type="entry name" value="Lamin_tail_dom_sf"/>
</dbReference>
<evidence type="ECO:0000259" key="4">
    <source>
        <dbReference type="PROSITE" id="PS51841"/>
    </source>
</evidence>
<dbReference type="PROSITE" id="PS51841">
    <property type="entry name" value="LTD"/>
    <property type="match status" value="2"/>
</dbReference>
<dbReference type="InterPro" id="IPR014755">
    <property type="entry name" value="Cu-Rt/internalin_Ig-like"/>
</dbReference>
<organism evidence="5 6">
    <name type="scientific">Hymenobacter ruricola</name>
    <dbReference type="NCBI Taxonomy" id="2791023"/>
    <lineage>
        <taxon>Bacteria</taxon>
        <taxon>Pseudomonadati</taxon>
        <taxon>Bacteroidota</taxon>
        <taxon>Cytophagia</taxon>
        <taxon>Cytophagales</taxon>
        <taxon>Hymenobacteraceae</taxon>
        <taxon>Hymenobacter</taxon>
    </lineage>
</organism>
<feature type="signal peptide" evidence="3">
    <location>
        <begin position="1"/>
        <end position="18"/>
    </location>
</feature>
<feature type="domain" description="LTD" evidence="4">
    <location>
        <begin position="576"/>
        <end position="778"/>
    </location>
</feature>
<gene>
    <name evidence="5" type="ORF">I2H31_21385</name>
</gene>
<sequence length="1140" mass="120670">MKHLYFLLLLLLPGFAQAQLRDDFSDGNFTANPVWTGDATGFQVATQQLQSNGPAVTTTQIALSTPCQATTGTVWEFWANLKLATSSGNLADVWLMASETDLKNANNKGYFVRLGGTADEVSLFRKDSTRAAVLVIDGLDGTLASTTNNLVRVRVTRTTANQWTLERDLTGGRTFVAEAAQPVDATYQRSVAMGVFLNYSATNNRNFYFDDFAVTDATAPLLARAVGFSARQVDVVFNEAVDPASASRAANYRLQSGAVPLSAQVSATNPAVVRLAFAADFAPQNVVEARNVADLYGNVATGPLTAPFSAPPVAPAFGDLIISEIFADETPQVGLPLSEYVEIYNRSTTKILSLRGVRLGKGGSTTYAAFADTAKLLPGQYAVVCGSTRVSQFAQPGVKVYGPTNFPSLTNNTDQLILRGRDGHTLFEVQYSDTWYHDLAKKDGGWSLEMIDTNNFCAGAANWTASADPLGGTPGKANSVRAANADTQAPALLRAELLSTTLLRLYFSEKLDSSSVGNLARYTVTPANAVAGATPVGPDFRTVDLTLTTPVATTAIVSVSVQSATDCIGNASGALQTTTVAPPSTPAVGDLIITEIFADETPPVTPNSPPSEFLEIYNRSATKTISLRGVRLGKGSTATVAVFADTARLAPGQYAVVCGSTHTAEFVQPGVKVYGPTSFPALSNGGDQLILRGADGRTLFEVTYSDAWYRDAKKKEGGWSLEMIDPNNFCGGAENWTASVASSGSTPGKINSVRAALADATAPTLLRAVALNATTVRAYFSEKLDSTSAAIAGRYALAAPGPAVVRAAPVAPDFRQVDLTLGAALQASRPTTLTVQLATDCVGNASGPLQSAGLALPEPAVSGDVVINELLFNPRTGGVRFVELLNRSNKFIDLQGWQFGNLKPDASVDVDVLGTSPLVMAPGQLLAFSTSSSNLLAYYPTSSDAANLVQLSSFPTFPDESTALLFNAVGIEIDRFAYSKNMHLSLLASQEGVSLERIRAAGLSNGSNFHSAASAVGYATPGRPNSQAQDAPGGNQELTVEPEVFTPDDDGQQDFATLNYHLDQPGYAATVTVYDALGRLTRRLTRNETLPTNGFVQWDGVDDRGHKAAVGYYILLVELFRPASGEKREYKKTVVLGARF</sequence>
<reference evidence="5 6" key="1">
    <citation type="submission" date="2020-11" db="EMBL/GenBank/DDBJ databases">
        <authorList>
            <person name="Kim M.K."/>
        </authorList>
    </citation>
    <scope>NUCLEOTIDE SEQUENCE [LARGE SCALE GENOMIC DNA]</scope>
    <source>
        <strain evidence="5 6">BT662</strain>
    </source>
</reference>
<evidence type="ECO:0000256" key="3">
    <source>
        <dbReference type="SAM" id="SignalP"/>
    </source>
</evidence>
<evidence type="ECO:0000313" key="5">
    <source>
        <dbReference type="EMBL" id="MBF9223671.1"/>
    </source>
</evidence>
<feature type="region of interest" description="Disordered" evidence="2">
    <location>
        <begin position="1015"/>
        <end position="1035"/>
    </location>
</feature>
<feature type="chain" id="PRO_5045680117" evidence="3">
    <location>
        <begin position="19"/>
        <end position="1140"/>
    </location>
</feature>
<dbReference type="Proteomes" id="UP000618931">
    <property type="component" value="Unassembled WGS sequence"/>
</dbReference>
<feature type="domain" description="LTD" evidence="4">
    <location>
        <begin position="853"/>
        <end position="980"/>
    </location>
</feature>
<evidence type="ECO:0000256" key="1">
    <source>
        <dbReference type="ARBA" id="ARBA00022729"/>
    </source>
</evidence>
<keyword evidence="1 3" id="KW-0732">Signal</keyword>
<dbReference type="Gene3D" id="2.60.40.4070">
    <property type="match status" value="1"/>
</dbReference>
<accession>A0ABS0IAA0</accession>
<comment type="caution">
    <text evidence="5">The sequence shown here is derived from an EMBL/GenBank/DDBJ whole genome shotgun (WGS) entry which is preliminary data.</text>
</comment>
<dbReference type="Pfam" id="PF00932">
    <property type="entry name" value="LTD"/>
    <property type="match status" value="3"/>
</dbReference>
<evidence type="ECO:0000256" key="2">
    <source>
        <dbReference type="SAM" id="MobiDB-lite"/>
    </source>
</evidence>
<keyword evidence="6" id="KW-1185">Reference proteome</keyword>
<dbReference type="InterPro" id="IPR001322">
    <property type="entry name" value="Lamin_tail_dom"/>
</dbReference>